<dbReference type="PRINTS" id="PR01840">
    <property type="entry name" value="TATCFAMILY"/>
</dbReference>
<dbReference type="Gene3D" id="3.30.2090.10">
    <property type="entry name" value="Multidrug efflux transporter AcrB TolC docking domain, DN and DC subdomains"/>
    <property type="match status" value="2"/>
</dbReference>
<feature type="transmembrane region" description="Helical" evidence="5">
    <location>
        <begin position="657"/>
        <end position="677"/>
    </location>
</feature>
<evidence type="ECO:0000313" key="6">
    <source>
        <dbReference type="EMBL" id="KAF2281923.1"/>
    </source>
</evidence>
<dbReference type="Gene3D" id="1.20.1640.10">
    <property type="entry name" value="Multidrug efflux transporter AcrB transmembrane domain"/>
    <property type="match status" value="2"/>
</dbReference>
<dbReference type="NCBIfam" id="TIGR00945">
    <property type="entry name" value="tatC"/>
    <property type="match status" value="1"/>
</dbReference>
<dbReference type="Gene3D" id="3.30.70.1320">
    <property type="entry name" value="Multidrug efflux transporter AcrB pore domain like"/>
    <property type="match status" value="1"/>
</dbReference>
<keyword evidence="2 5" id="KW-0812">Transmembrane</keyword>
<evidence type="ECO:0000256" key="1">
    <source>
        <dbReference type="ARBA" id="ARBA00004141"/>
    </source>
</evidence>
<dbReference type="SUPFAM" id="SSF82866">
    <property type="entry name" value="Multidrug efflux transporter AcrB transmembrane domain"/>
    <property type="match status" value="2"/>
</dbReference>
<feature type="transmembrane region" description="Helical" evidence="5">
    <location>
        <begin position="83"/>
        <end position="110"/>
    </location>
</feature>
<feature type="transmembrane region" description="Helical" evidence="5">
    <location>
        <begin position="1136"/>
        <end position="1159"/>
    </location>
</feature>
<feature type="transmembrane region" description="Helical" evidence="5">
    <location>
        <begin position="689"/>
        <end position="711"/>
    </location>
</feature>
<evidence type="ECO:0000256" key="3">
    <source>
        <dbReference type="ARBA" id="ARBA00022989"/>
    </source>
</evidence>
<proteinExistence type="inferred from homology"/>
<feature type="transmembrane region" description="Helical" evidence="5">
    <location>
        <begin position="216"/>
        <end position="234"/>
    </location>
</feature>
<dbReference type="GO" id="GO:0005886">
    <property type="term" value="C:plasma membrane"/>
    <property type="evidence" value="ECO:0007669"/>
    <property type="project" value="TreeGrafter"/>
</dbReference>
<dbReference type="PANTHER" id="PTHR32063">
    <property type="match status" value="1"/>
</dbReference>
<dbReference type="InterPro" id="IPR002033">
    <property type="entry name" value="TatC"/>
</dbReference>
<dbReference type="Pfam" id="PF00902">
    <property type="entry name" value="TatC"/>
    <property type="match status" value="1"/>
</dbReference>
<feature type="transmembrane region" description="Helical" evidence="5">
    <location>
        <begin position="1109"/>
        <end position="1130"/>
    </location>
</feature>
<name>A0A6A6K0R6_HEVBR</name>
<feature type="transmembrane region" description="Helical" evidence="5">
    <location>
        <begin position="612"/>
        <end position="636"/>
    </location>
</feature>
<feature type="transmembrane region" description="Helical" evidence="5">
    <location>
        <begin position="33"/>
        <end position="51"/>
    </location>
</feature>
<dbReference type="PANTHER" id="PTHR32063:SF0">
    <property type="entry name" value="SWARMING MOTILITY PROTEIN SWRC"/>
    <property type="match status" value="1"/>
</dbReference>
<dbReference type="Gene3D" id="3.30.70.1440">
    <property type="entry name" value="Multidrug efflux transporter AcrB pore domain"/>
    <property type="match status" value="1"/>
</dbReference>
<evidence type="ECO:0000313" key="7">
    <source>
        <dbReference type="Proteomes" id="UP000467840"/>
    </source>
</evidence>
<gene>
    <name evidence="6" type="ORF">GH714_042747</name>
</gene>
<dbReference type="EMBL" id="JAAGAX010000511">
    <property type="protein sequence ID" value="KAF2281923.1"/>
    <property type="molecule type" value="Genomic_DNA"/>
</dbReference>
<dbReference type="HAMAP" id="MF_00902">
    <property type="entry name" value="TatC"/>
    <property type="match status" value="1"/>
</dbReference>
<dbReference type="GO" id="GO:0042910">
    <property type="term" value="F:xenobiotic transmembrane transporter activity"/>
    <property type="evidence" value="ECO:0007669"/>
    <property type="project" value="TreeGrafter"/>
</dbReference>
<dbReference type="SUPFAM" id="SSF82714">
    <property type="entry name" value="Multidrug efflux transporter AcrB TolC docking domain, DN and DC subdomains"/>
    <property type="match status" value="1"/>
</dbReference>
<reference evidence="6 7" key="1">
    <citation type="journal article" date="2020" name="Mol. Plant">
        <title>The Chromosome-Based Rubber Tree Genome Provides New Insights into Spurge Genome Evolution and Rubber Biosynthesis.</title>
        <authorList>
            <person name="Liu J."/>
            <person name="Shi C."/>
            <person name="Shi C.C."/>
            <person name="Li W."/>
            <person name="Zhang Q.J."/>
            <person name="Zhang Y."/>
            <person name="Li K."/>
            <person name="Lu H.F."/>
            <person name="Shi C."/>
            <person name="Zhu S.T."/>
            <person name="Xiao Z.Y."/>
            <person name="Nan H."/>
            <person name="Yue Y."/>
            <person name="Zhu X.G."/>
            <person name="Wu Y."/>
            <person name="Hong X.N."/>
            <person name="Fan G.Y."/>
            <person name="Tong Y."/>
            <person name="Zhang D."/>
            <person name="Mao C.L."/>
            <person name="Liu Y.L."/>
            <person name="Hao S.J."/>
            <person name="Liu W.Q."/>
            <person name="Lv M.Q."/>
            <person name="Zhang H.B."/>
            <person name="Liu Y."/>
            <person name="Hu-Tang G.R."/>
            <person name="Wang J.P."/>
            <person name="Wang J.H."/>
            <person name="Sun Y.H."/>
            <person name="Ni S.B."/>
            <person name="Chen W.B."/>
            <person name="Zhang X.C."/>
            <person name="Jiao Y.N."/>
            <person name="Eichler E.E."/>
            <person name="Li G.H."/>
            <person name="Liu X."/>
            <person name="Gao L.Z."/>
        </authorList>
    </citation>
    <scope>NUCLEOTIDE SEQUENCE [LARGE SCALE GENOMIC DNA]</scope>
    <source>
        <strain evidence="7">cv. GT1</strain>
        <tissue evidence="6">Leaf</tissue>
    </source>
</reference>
<comment type="subcellular location">
    <subcellularLocation>
        <location evidence="1">Membrane</location>
        <topology evidence="1">Multi-pass membrane protein</topology>
    </subcellularLocation>
</comment>
<dbReference type="PROSITE" id="PS01218">
    <property type="entry name" value="TATC"/>
    <property type="match status" value="1"/>
</dbReference>
<protein>
    <recommendedName>
        <fullName evidence="8">Sec-independent protein translocase protein TatC</fullName>
    </recommendedName>
</protein>
<organism evidence="6 7">
    <name type="scientific">Hevea brasiliensis</name>
    <name type="common">Para rubber tree</name>
    <name type="synonym">Siphonia brasiliensis</name>
    <dbReference type="NCBI Taxonomy" id="3981"/>
    <lineage>
        <taxon>Eukaryota</taxon>
        <taxon>Viridiplantae</taxon>
        <taxon>Streptophyta</taxon>
        <taxon>Embryophyta</taxon>
        <taxon>Tracheophyta</taxon>
        <taxon>Spermatophyta</taxon>
        <taxon>Magnoliopsida</taxon>
        <taxon>eudicotyledons</taxon>
        <taxon>Gunneridae</taxon>
        <taxon>Pentapetalae</taxon>
        <taxon>rosids</taxon>
        <taxon>fabids</taxon>
        <taxon>Malpighiales</taxon>
        <taxon>Euphorbiaceae</taxon>
        <taxon>Crotonoideae</taxon>
        <taxon>Micrandreae</taxon>
        <taxon>Hevea</taxon>
    </lineage>
</organism>
<dbReference type="Pfam" id="PF00873">
    <property type="entry name" value="ACR_tran"/>
    <property type="match status" value="1"/>
</dbReference>
<keyword evidence="7" id="KW-1185">Reference proteome</keyword>
<feature type="transmembrane region" description="Helical" evidence="5">
    <location>
        <begin position="585"/>
        <end position="606"/>
    </location>
</feature>
<feature type="transmembrane region" description="Helical" evidence="5">
    <location>
        <begin position="240"/>
        <end position="260"/>
    </location>
</feature>
<evidence type="ECO:0008006" key="8">
    <source>
        <dbReference type="Google" id="ProtNLM"/>
    </source>
</evidence>
<evidence type="ECO:0000256" key="2">
    <source>
        <dbReference type="ARBA" id="ARBA00022692"/>
    </source>
</evidence>
<comment type="caution">
    <text evidence="6">The sequence shown here is derived from an EMBL/GenBank/DDBJ whole genome shotgun (WGS) entry which is preliminary data.</text>
</comment>
<dbReference type="AlphaFoldDB" id="A0A6A6K0R6"/>
<dbReference type="Proteomes" id="UP000467840">
    <property type="component" value="Unassembled WGS sequence"/>
</dbReference>
<keyword evidence="4 5" id="KW-0472">Membrane</keyword>
<feature type="transmembrane region" description="Helical" evidence="5">
    <location>
        <begin position="178"/>
        <end position="204"/>
    </location>
</feature>
<dbReference type="Gene3D" id="3.30.70.1430">
    <property type="entry name" value="Multidrug efflux transporter AcrB pore domain"/>
    <property type="match status" value="2"/>
</dbReference>
<sequence>MSQFPYTLTIVVHPMDTGNMSLAGHFCELRRRIVFSVMCFIGMFIVCYLFSDKIYEFLLVPLVELAGDNEDFSLIYTGLTEAFFVYVKVGATAALFFSFPVFTWQLYMFLAPGLYKEEKRVLLPYLVAAPVLFTAGAAMVYYYIFPLAWKFFMGFENRDASVGVPIDFMPSVSEYLDLVLQLMFAFGMAFQLPVILTMMARMGLISSKILAGKRRVAIVVIFTLAAILTPPDVISQIGLAIPMLLLYEASILASGAYFYYKLPREKIPGVRAPVINVTAAMEGVPAELAEVLLALPIEREIRSVSGVKRVVSIVRDGVVSMVLEFRHGSDIKAAVEDVRARLDVVRPKLPRNVTSLLAEERNLGLLPVLSVAVAGDLPTRSLCSVARELKYRIEALSDVFKVNAVGLRKDVVELDLIPELMDHHGIQLTDMAQAIARNHAFVDYGVLESEVGSHKIKVNGLLDSRKQILDVVLKARGDAVVTIGNVAKVKLALEDAKEFARINGQRCVVLEISKKGGSNISEVVEHVTALLKGASKFLPEGVSLLFIQDQSQEVSAILHELENTVAFSVLLVMLVMMAFMGVRTAILVALSIPVSFLLGIVVIYVMGYTLNIVILFTLIMVVGMLVDDAIVVSEYADRKMVYGLDRTSAYKLASFKMFWPIASSTMTRLAVFIPLLFWPGIIGEFMKHIPVVSISTLVGSWIMAIVFTPVLGSMFGKPSATSEEDVSKINAIEDLDISKLGSATRLYAKVLRVVLDHPKKFVCATVGSLMLATIAYFTIGPGMEFFPEIEPDRAVIEVKSDSNLSLQEKDEIIRCAEEKIAGVEGIKLLYALVGHGLDDPWNSRVIGAINIEFQDWYLRKKSTVLLREIIERLRDIAGVTFDVKGDSMKPNKGKPLEVNLRGESVEDLESAANVLVSAMGKSQGFTGVTRDNLLTGAEWSVDINRKKAISFGADVVLVGQFVKLLTSGTIVGKYYPEGAKDGIDILARFHEGDRSLKGLDRLSINTVHGAVPVSYFVDGKVRHGADVIKRVDGLRSLTIYSNLLPGYLVSERVEYLKNILDQQIGSNITASFLGDIESQEESKEFLITAFCLVLLLMVLVLVGELNSFYYVAVVMTAVFLSTTCVFLGFLVTYKAFGVVMGGVGIIVLSGIVVNNNILLVDAYEKTVRRCQTGRMPY</sequence>
<feature type="transmembrane region" description="Helical" evidence="5">
    <location>
        <begin position="1085"/>
        <end position="1102"/>
    </location>
</feature>
<accession>A0A6A6K0R6</accession>
<dbReference type="InterPro" id="IPR019820">
    <property type="entry name" value="Sec-indep_translocase_CS"/>
</dbReference>
<evidence type="ECO:0000256" key="4">
    <source>
        <dbReference type="ARBA" id="ARBA00023136"/>
    </source>
</evidence>
<keyword evidence="3 5" id="KW-1133">Transmembrane helix</keyword>
<feature type="transmembrane region" description="Helical" evidence="5">
    <location>
        <begin position="122"/>
        <end position="144"/>
    </location>
</feature>
<dbReference type="SUPFAM" id="SSF82693">
    <property type="entry name" value="Multidrug efflux transporter AcrB pore domain, PN1, PN2, PC1 and PC2 subdomains"/>
    <property type="match status" value="2"/>
</dbReference>
<dbReference type="InterPro" id="IPR027463">
    <property type="entry name" value="AcrB_DN_DC_subdom"/>
</dbReference>
<evidence type="ECO:0000256" key="5">
    <source>
        <dbReference type="SAM" id="Phobius"/>
    </source>
</evidence>
<dbReference type="InterPro" id="IPR001036">
    <property type="entry name" value="Acrflvin-R"/>
</dbReference>